<reference evidence="1 2" key="1">
    <citation type="submission" date="2018-06" db="EMBL/GenBank/DDBJ databases">
        <title>Genomic Encyclopedia of Archaeal and Bacterial Type Strains, Phase II (KMG-II): from individual species to whole genera.</title>
        <authorList>
            <person name="Goeker M."/>
        </authorList>
    </citation>
    <scope>NUCLEOTIDE SEQUENCE [LARGE SCALE GENOMIC DNA]</scope>
    <source>
        <strain evidence="1 2">DSM 21851</strain>
    </source>
</reference>
<protein>
    <submittedName>
        <fullName evidence="1">Uncharacterized protein</fullName>
    </submittedName>
</protein>
<dbReference type="AlphaFoldDB" id="A0A327X286"/>
<keyword evidence="2" id="KW-1185">Reference proteome</keyword>
<dbReference type="RefSeq" id="WP_111628231.1">
    <property type="nucleotide sequence ID" value="NZ_QLMC01000002.1"/>
</dbReference>
<sequence length="63" mass="7879">MNGSLIFGKGWQYQHRHVTYRRILRRVAYQYQDQIRQATGWKKFWIRIKIWYEIEKIYGSIIS</sequence>
<accession>A0A327X286</accession>
<name>A0A327X286_LARAB</name>
<comment type="caution">
    <text evidence="1">The sequence shown here is derived from an EMBL/GenBank/DDBJ whole genome shotgun (WGS) entry which is preliminary data.</text>
</comment>
<proteinExistence type="predicted"/>
<evidence type="ECO:0000313" key="2">
    <source>
        <dbReference type="Proteomes" id="UP000248790"/>
    </source>
</evidence>
<gene>
    <name evidence="1" type="ORF">LX87_02203</name>
</gene>
<dbReference type="EMBL" id="QLMC01000002">
    <property type="protein sequence ID" value="RAK00496.1"/>
    <property type="molecule type" value="Genomic_DNA"/>
</dbReference>
<evidence type="ECO:0000313" key="1">
    <source>
        <dbReference type="EMBL" id="RAK00496.1"/>
    </source>
</evidence>
<organism evidence="1 2">
    <name type="scientific">Larkinella arboricola</name>
    <dbReference type="NCBI Taxonomy" id="643671"/>
    <lineage>
        <taxon>Bacteria</taxon>
        <taxon>Pseudomonadati</taxon>
        <taxon>Bacteroidota</taxon>
        <taxon>Cytophagia</taxon>
        <taxon>Cytophagales</taxon>
        <taxon>Spirosomataceae</taxon>
        <taxon>Larkinella</taxon>
    </lineage>
</organism>
<dbReference type="Proteomes" id="UP000248790">
    <property type="component" value="Unassembled WGS sequence"/>
</dbReference>
<dbReference type="OrthoDB" id="965737at2"/>